<dbReference type="EMBL" id="RCVZ01000015">
    <property type="protein sequence ID" value="RLQ93326.1"/>
    <property type="molecule type" value="Genomic_DNA"/>
</dbReference>
<evidence type="ECO:0008006" key="4">
    <source>
        <dbReference type="Google" id="ProtNLM"/>
    </source>
</evidence>
<feature type="transmembrane region" description="Helical" evidence="1">
    <location>
        <begin position="83"/>
        <end position="103"/>
    </location>
</feature>
<evidence type="ECO:0000256" key="1">
    <source>
        <dbReference type="SAM" id="Phobius"/>
    </source>
</evidence>
<name>A0A3L7JRM7_9BACI</name>
<dbReference type="RefSeq" id="WP_121682016.1">
    <property type="nucleotide sequence ID" value="NZ_RCVZ01000015.1"/>
</dbReference>
<gene>
    <name evidence="2" type="ORF">D9X91_17845</name>
</gene>
<feature type="transmembrane region" description="Helical" evidence="1">
    <location>
        <begin position="6"/>
        <end position="25"/>
    </location>
</feature>
<evidence type="ECO:0000313" key="2">
    <source>
        <dbReference type="EMBL" id="RLQ93326.1"/>
    </source>
</evidence>
<evidence type="ECO:0000313" key="3">
    <source>
        <dbReference type="Proteomes" id="UP000276770"/>
    </source>
</evidence>
<dbReference type="OrthoDB" id="2453427at2"/>
<organism evidence="2 3">
    <name type="scientific">Falsibacillus albus</name>
    <dbReference type="NCBI Taxonomy" id="2478915"/>
    <lineage>
        <taxon>Bacteria</taxon>
        <taxon>Bacillati</taxon>
        <taxon>Bacillota</taxon>
        <taxon>Bacilli</taxon>
        <taxon>Bacillales</taxon>
        <taxon>Bacillaceae</taxon>
        <taxon>Falsibacillus</taxon>
    </lineage>
</organism>
<dbReference type="Proteomes" id="UP000276770">
    <property type="component" value="Unassembled WGS sequence"/>
</dbReference>
<comment type="caution">
    <text evidence="2">The sequence shown here is derived from an EMBL/GenBank/DDBJ whole genome shotgun (WGS) entry which is preliminary data.</text>
</comment>
<keyword evidence="1" id="KW-1133">Transmembrane helix</keyword>
<keyword evidence="1" id="KW-0812">Transmembrane</keyword>
<accession>A0A3L7JRM7</accession>
<keyword evidence="1" id="KW-0472">Membrane</keyword>
<reference evidence="2 3" key="1">
    <citation type="submission" date="2018-10" db="EMBL/GenBank/DDBJ databases">
        <title>Falsibacillus sp. genome draft.</title>
        <authorList>
            <person name="Shi S."/>
        </authorList>
    </citation>
    <scope>NUCLEOTIDE SEQUENCE [LARGE SCALE GENOMIC DNA]</scope>
    <source>
        <strain evidence="2 3">GY 10110</strain>
    </source>
</reference>
<keyword evidence="3" id="KW-1185">Reference proteome</keyword>
<feature type="transmembrane region" description="Helical" evidence="1">
    <location>
        <begin position="32"/>
        <end position="51"/>
    </location>
</feature>
<sequence>MKKAVWLIFAIIINLLLSVVVSWLFHWSFMEAMFLTGLLFLGGTWLIAFNLNQNSNQLNASVKGWNRQDAGQVKPFMFRLNPFLIGCIIYVACTFIISLIYYLPYFT</sequence>
<protein>
    <recommendedName>
        <fullName evidence="4">DUF3899 domain-containing protein</fullName>
    </recommendedName>
</protein>
<proteinExistence type="predicted"/>
<dbReference type="AlphaFoldDB" id="A0A3L7JRM7"/>